<comment type="caution">
    <text evidence="10">The sequence shown here is derived from an EMBL/GenBank/DDBJ whole genome shotgun (WGS) entry which is preliminary data.</text>
</comment>
<dbReference type="Pfam" id="PF00664">
    <property type="entry name" value="ABC_membrane"/>
    <property type="match status" value="1"/>
</dbReference>
<keyword evidence="4 10" id="KW-0067">ATP-binding</keyword>
<evidence type="ECO:0000256" key="7">
    <source>
        <dbReference type="SAM" id="Phobius"/>
    </source>
</evidence>
<dbReference type="GO" id="GO:0045454">
    <property type="term" value="P:cell redox homeostasis"/>
    <property type="evidence" value="ECO:0007669"/>
    <property type="project" value="InterPro"/>
</dbReference>
<organism evidence="10 11">
    <name type="scientific">Actinophytocola xanthii</name>
    <dbReference type="NCBI Taxonomy" id="1912961"/>
    <lineage>
        <taxon>Bacteria</taxon>
        <taxon>Bacillati</taxon>
        <taxon>Actinomycetota</taxon>
        <taxon>Actinomycetes</taxon>
        <taxon>Pseudonocardiales</taxon>
        <taxon>Pseudonocardiaceae</taxon>
    </lineage>
</organism>
<feature type="domain" description="ABC transmembrane type-1" evidence="9">
    <location>
        <begin position="552"/>
        <end position="795"/>
    </location>
</feature>
<dbReference type="OrthoDB" id="9806127at2"/>
<dbReference type="NCBIfam" id="TIGR02868">
    <property type="entry name" value="CydC"/>
    <property type="match status" value="1"/>
</dbReference>
<dbReference type="GO" id="GO:0016887">
    <property type="term" value="F:ATP hydrolysis activity"/>
    <property type="evidence" value="ECO:0007669"/>
    <property type="project" value="InterPro"/>
</dbReference>
<dbReference type="GO" id="GO:0140359">
    <property type="term" value="F:ABC-type transporter activity"/>
    <property type="evidence" value="ECO:0007669"/>
    <property type="project" value="InterPro"/>
</dbReference>
<evidence type="ECO:0000259" key="8">
    <source>
        <dbReference type="PROSITE" id="PS50893"/>
    </source>
</evidence>
<dbReference type="Pfam" id="PF00005">
    <property type="entry name" value="ABC_tran"/>
    <property type="match status" value="2"/>
</dbReference>
<dbReference type="GO" id="GO:0005524">
    <property type="term" value="F:ATP binding"/>
    <property type="evidence" value="ECO:0007669"/>
    <property type="project" value="UniProtKB-KW"/>
</dbReference>
<keyword evidence="6 7" id="KW-0472">Membrane</keyword>
<dbReference type="SMART" id="SM00382">
    <property type="entry name" value="AAA"/>
    <property type="match status" value="2"/>
</dbReference>
<evidence type="ECO:0000256" key="4">
    <source>
        <dbReference type="ARBA" id="ARBA00022840"/>
    </source>
</evidence>
<sequence>MSRTARRALVGCAALAVVQGIALVVQAWALASVLADLVGGSTAPIHGRLALLTGAVLARALLGWVTQVVAARAAADTKAELRAVVLDRALAAGPEWIVHQGPAELTALATRGLDALDAYFTVYLPALVNSAVLPLGVAGVLLLTDWPSAVVIALTLPLVPLFAALVGLRTRDRVAAAADSTARLSGHFLELVRALPVLASFRRASAQADVVRRVSDAHRRATMDTLRLAFASALVLELVATLSVALIAVVIGVRLVSGDLALSIGLFVLLLAPECYLPLRAAGAAHHASEDGMEAARRIAELPVAPEVPTGPAPSGVLEVRDLRVLRRDAFAPDGLSFTARPGEITHLSSPSGTGKSTVFSVLLGFTRPTAGTTRVGGVDLSTVDPERWRRTVAWVPQHPVLTAPTVLAELVESVADLVPEPPARAELSAAATEVATEVAAEHLLDRPTAELSVGERQRVAVARALLRLRHGATLLLLDEPTAHLDGATAGRVMAAIDGAAAAGATVVLASHRIAESNVDSVPARRRERLAGAVTPRPARLRPLLTRRLLYGALLGAAALTAGIALTATSAWLVAKASQQPPILMLSVAVVGVRAFGLARAGLRYAERLVTHDAAFRAAGEHRVRLWRSLTPAHADRADGLAHDIDTVRDLTPRVLTPPLVAGLVVAASVLVQLVILPAAALTLAIAVVAAGLGAPAAATALDRHAGSAQAAGRRRLATGMLTLLTAAADLVAVGAHRRHRAKLGRVDADLARTARREAFGAGAATLLITLATGAATVAGTWLAADAVAGGTLDPLLAPIPALLPLALAEVLALLPPAAQHRDALRAALSRLLPRAETAPVPPPVETADIRLRAVDARWPGAAEPVLCDLTLDIPHGTHVAVVGPSGVGKSSLLALLLGFLPAEGGTAVLPNRVAWCPQDPMLVSTTVRENLRMADPTASDDRLRAALLRAGLPGWVDRLDTRLDGGAASASGGEAQRLALARALLADADVVLLDEPTAHLDDATAAAVLHTVRTALADRTVVHVTHRPDEAALADLVLRLDPAGRVLTPALA</sequence>
<evidence type="ECO:0000259" key="9">
    <source>
        <dbReference type="PROSITE" id="PS50929"/>
    </source>
</evidence>
<protein>
    <submittedName>
        <fullName evidence="10">Glutathione/cysteine ABC transporter permease/ATP-binding protein</fullName>
    </submittedName>
</protein>
<dbReference type="SUPFAM" id="SSF52540">
    <property type="entry name" value="P-loop containing nucleoside triphosphate hydrolases"/>
    <property type="match status" value="2"/>
</dbReference>
<dbReference type="InterPro" id="IPR036640">
    <property type="entry name" value="ABC1_TM_sf"/>
</dbReference>
<evidence type="ECO:0000256" key="5">
    <source>
        <dbReference type="ARBA" id="ARBA00022989"/>
    </source>
</evidence>
<dbReference type="Gene3D" id="1.20.1560.10">
    <property type="entry name" value="ABC transporter type 1, transmembrane domain"/>
    <property type="match status" value="2"/>
</dbReference>
<feature type="domain" description="ABC transporter" evidence="8">
    <location>
        <begin position="318"/>
        <end position="557"/>
    </location>
</feature>
<feature type="domain" description="ABC transporter" evidence="8">
    <location>
        <begin position="850"/>
        <end position="1051"/>
    </location>
</feature>
<feature type="transmembrane region" description="Helical" evidence="7">
    <location>
        <begin position="549"/>
        <end position="575"/>
    </location>
</feature>
<feature type="transmembrane region" description="Helical" evidence="7">
    <location>
        <begin position="759"/>
        <end position="784"/>
    </location>
</feature>
<dbReference type="InterPro" id="IPR039421">
    <property type="entry name" value="Type_1_exporter"/>
</dbReference>
<dbReference type="InterPro" id="IPR003593">
    <property type="entry name" value="AAA+_ATPase"/>
</dbReference>
<dbReference type="SUPFAM" id="SSF90123">
    <property type="entry name" value="ABC transporter transmembrane region"/>
    <property type="match status" value="2"/>
</dbReference>
<gene>
    <name evidence="10" type="ORF">BU204_31470</name>
</gene>
<feature type="transmembrane region" description="Helical" evidence="7">
    <location>
        <begin position="120"/>
        <end position="143"/>
    </location>
</feature>
<dbReference type="InterPro" id="IPR014223">
    <property type="entry name" value="ABC_CydC/D"/>
</dbReference>
<dbReference type="PROSITE" id="PS00211">
    <property type="entry name" value="ABC_TRANSPORTER_1"/>
    <property type="match status" value="1"/>
</dbReference>
<dbReference type="Proteomes" id="UP000185596">
    <property type="component" value="Unassembled WGS sequence"/>
</dbReference>
<keyword evidence="11" id="KW-1185">Reference proteome</keyword>
<feature type="transmembrane region" description="Helical" evidence="7">
    <location>
        <begin position="149"/>
        <end position="168"/>
    </location>
</feature>
<feature type="transmembrane region" description="Helical" evidence="7">
    <location>
        <begin position="228"/>
        <end position="254"/>
    </location>
</feature>
<dbReference type="EMBL" id="MSIE01000075">
    <property type="protein sequence ID" value="OLF10430.1"/>
    <property type="molecule type" value="Genomic_DNA"/>
</dbReference>
<dbReference type="GO" id="GO:0005886">
    <property type="term" value="C:plasma membrane"/>
    <property type="evidence" value="ECO:0007669"/>
    <property type="project" value="UniProtKB-SubCell"/>
</dbReference>
<dbReference type="InterPro" id="IPR027417">
    <property type="entry name" value="P-loop_NTPase"/>
</dbReference>
<accession>A0A1Q8C7V1</accession>
<dbReference type="InterPro" id="IPR011527">
    <property type="entry name" value="ABC1_TM_dom"/>
</dbReference>
<dbReference type="CDD" id="cd18584">
    <property type="entry name" value="ABC_6TM_AarD_CydD"/>
    <property type="match status" value="1"/>
</dbReference>
<dbReference type="AlphaFoldDB" id="A0A1Q8C7V1"/>
<name>A0A1Q8C7V1_9PSEU</name>
<feature type="domain" description="ABC transmembrane type-1" evidence="9">
    <location>
        <begin position="10"/>
        <end position="283"/>
    </location>
</feature>
<feature type="transmembrane region" description="Helical" evidence="7">
    <location>
        <begin position="45"/>
        <end position="62"/>
    </location>
</feature>
<feature type="transmembrane region" description="Helical" evidence="7">
    <location>
        <begin position="796"/>
        <end position="815"/>
    </location>
</feature>
<evidence type="ECO:0000256" key="3">
    <source>
        <dbReference type="ARBA" id="ARBA00022741"/>
    </source>
</evidence>
<keyword evidence="2 7" id="KW-0812">Transmembrane</keyword>
<dbReference type="InterPro" id="IPR003439">
    <property type="entry name" value="ABC_transporter-like_ATP-bd"/>
</dbReference>
<dbReference type="GO" id="GO:0034775">
    <property type="term" value="P:glutathione transmembrane transport"/>
    <property type="evidence" value="ECO:0007669"/>
    <property type="project" value="InterPro"/>
</dbReference>
<dbReference type="PANTHER" id="PTHR24221">
    <property type="entry name" value="ATP-BINDING CASSETTE SUB-FAMILY B"/>
    <property type="match status" value="1"/>
</dbReference>
<dbReference type="NCBIfam" id="TIGR02857">
    <property type="entry name" value="CydD"/>
    <property type="match status" value="1"/>
</dbReference>
<keyword evidence="3" id="KW-0547">Nucleotide-binding</keyword>
<reference evidence="10 11" key="1">
    <citation type="submission" date="2016-12" db="EMBL/GenBank/DDBJ databases">
        <title>The draft genome sequence of Actinophytocola sp. 11-183.</title>
        <authorList>
            <person name="Wang W."/>
            <person name="Yuan L."/>
        </authorList>
    </citation>
    <scope>NUCLEOTIDE SEQUENCE [LARGE SCALE GENOMIC DNA]</scope>
    <source>
        <strain evidence="10 11">11-183</strain>
    </source>
</reference>
<dbReference type="InterPro" id="IPR017871">
    <property type="entry name" value="ABC_transporter-like_CS"/>
</dbReference>
<feature type="transmembrane region" description="Helical" evidence="7">
    <location>
        <begin position="581"/>
        <end position="599"/>
    </location>
</feature>
<dbReference type="Gene3D" id="3.40.50.300">
    <property type="entry name" value="P-loop containing nucleotide triphosphate hydrolases"/>
    <property type="match status" value="2"/>
</dbReference>
<dbReference type="PROSITE" id="PS50893">
    <property type="entry name" value="ABC_TRANSPORTER_2"/>
    <property type="match status" value="2"/>
</dbReference>
<keyword evidence="5 7" id="KW-1133">Transmembrane helix</keyword>
<feature type="transmembrane region" description="Helical" evidence="7">
    <location>
        <begin position="260"/>
        <end position="279"/>
    </location>
</feature>
<evidence type="ECO:0000313" key="10">
    <source>
        <dbReference type="EMBL" id="OLF10430.1"/>
    </source>
</evidence>
<evidence type="ECO:0000256" key="2">
    <source>
        <dbReference type="ARBA" id="ARBA00022692"/>
    </source>
</evidence>
<proteinExistence type="predicted"/>
<evidence type="ECO:0000313" key="11">
    <source>
        <dbReference type="Proteomes" id="UP000185596"/>
    </source>
</evidence>
<dbReference type="PANTHER" id="PTHR24221:SF590">
    <property type="entry name" value="COMPONENT LINKED WITH THE ASSEMBLY OF CYTOCHROME' TRANSPORT TRANSMEMBRANE ATP-BINDING PROTEIN ABC TRANSPORTER CYDD-RELATED"/>
    <property type="match status" value="1"/>
</dbReference>
<feature type="transmembrane region" description="Helical" evidence="7">
    <location>
        <begin position="664"/>
        <end position="697"/>
    </location>
</feature>
<evidence type="ECO:0000256" key="1">
    <source>
        <dbReference type="ARBA" id="ARBA00004651"/>
    </source>
</evidence>
<dbReference type="GO" id="GO:0042883">
    <property type="term" value="P:cysteine transport"/>
    <property type="evidence" value="ECO:0007669"/>
    <property type="project" value="InterPro"/>
</dbReference>
<dbReference type="InterPro" id="IPR014216">
    <property type="entry name" value="ABC_transptr_CydD"/>
</dbReference>
<feature type="transmembrane region" description="Helical" evidence="7">
    <location>
        <begin position="717"/>
        <end position="738"/>
    </location>
</feature>
<comment type="subcellular location">
    <subcellularLocation>
        <location evidence="1">Cell membrane</location>
        <topology evidence="1">Multi-pass membrane protein</topology>
    </subcellularLocation>
</comment>
<evidence type="ECO:0000256" key="6">
    <source>
        <dbReference type="ARBA" id="ARBA00023136"/>
    </source>
</evidence>
<dbReference type="STRING" id="1912961.BU204_31470"/>
<dbReference type="PROSITE" id="PS50929">
    <property type="entry name" value="ABC_TM1F"/>
    <property type="match status" value="2"/>
</dbReference>